<feature type="transmembrane region" description="Helical" evidence="1">
    <location>
        <begin position="242"/>
        <end position="259"/>
    </location>
</feature>
<feature type="transmembrane region" description="Helical" evidence="1">
    <location>
        <begin position="172"/>
        <end position="196"/>
    </location>
</feature>
<evidence type="ECO:0000256" key="1">
    <source>
        <dbReference type="SAM" id="Phobius"/>
    </source>
</evidence>
<feature type="transmembrane region" description="Helical" evidence="1">
    <location>
        <begin position="216"/>
        <end position="235"/>
    </location>
</feature>
<keyword evidence="1" id="KW-0812">Transmembrane</keyword>
<keyword evidence="1" id="KW-1133">Transmembrane helix</keyword>
<keyword evidence="1" id="KW-0472">Membrane</keyword>
<name>A0ABW0VZW6_9BACL</name>
<organism evidence="2 3">
    <name type="scientific">Paenibacillus solisilvae</name>
    <dbReference type="NCBI Taxonomy" id="2486751"/>
    <lineage>
        <taxon>Bacteria</taxon>
        <taxon>Bacillati</taxon>
        <taxon>Bacillota</taxon>
        <taxon>Bacilli</taxon>
        <taxon>Bacillales</taxon>
        <taxon>Paenibacillaceae</taxon>
        <taxon>Paenibacillus</taxon>
    </lineage>
</organism>
<dbReference type="Pfam" id="PF13781">
    <property type="entry name" value="DoxX_3"/>
    <property type="match status" value="1"/>
</dbReference>
<dbReference type="SUPFAM" id="SSF55961">
    <property type="entry name" value="Bet v1-like"/>
    <property type="match status" value="1"/>
</dbReference>
<proteinExistence type="predicted"/>
<dbReference type="EMBL" id="JBHSOW010000047">
    <property type="protein sequence ID" value="MFC5650284.1"/>
    <property type="molecule type" value="Genomic_DNA"/>
</dbReference>
<gene>
    <name evidence="2" type="ORF">ACFPYJ_14325</name>
</gene>
<accession>A0ABW0VZW6</accession>
<sequence>MRRKSIYVEIDIKTDIDSLWERTQTPELHEQWDLRFSKIEYLPRGEGEREQRFRYQTRIGFGLAIAGTGITKASDYEGTDGRKRLSVLTFGSDQYLSLIHKGGGYWKYMQNGEGMTFSTRYDYQTRCGVIGRWFDYLFFRPLFGFATAWSFDCLRIWLEKNIPPAVSLQRTVIHYFSVLMISLLWLYEGLIPKIVYPQAGELVILQHTGWFGGWEAQVLQLLGIAEIGIGVIAVLGHRKAGIYKLQITALLALAGAALFKNPDLLQAPFNPLTLSVPMIGFCLVAGWSGLDLPQASRCSRKPIRPEIRTSIKGEVY</sequence>
<dbReference type="RefSeq" id="WP_379188830.1">
    <property type="nucleotide sequence ID" value="NZ_JBHSOW010000047.1"/>
</dbReference>
<keyword evidence="3" id="KW-1185">Reference proteome</keyword>
<reference evidence="3" key="1">
    <citation type="journal article" date="2019" name="Int. J. Syst. Evol. Microbiol.">
        <title>The Global Catalogue of Microorganisms (GCM) 10K type strain sequencing project: providing services to taxonomists for standard genome sequencing and annotation.</title>
        <authorList>
            <consortium name="The Broad Institute Genomics Platform"/>
            <consortium name="The Broad Institute Genome Sequencing Center for Infectious Disease"/>
            <person name="Wu L."/>
            <person name="Ma J."/>
        </authorList>
    </citation>
    <scope>NUCLEOTIDE SEQUENCE [LARGE SCALE GENOMIC DNA]</scope>
    <source>
        <strain evidence="3">CGMCC 1.3240</strain>
    </source>
</reference>
<dbReference type="Proteomes" id="UP001596047">
    <property type="component" value="Unassembled WGS sequence"/>
</dbReference>
<evidence type="ECO:0000313" key="2">
    <source>
        <dbReference type="EMBL" id="MFC5650284.1"/>
    </source>
</evidence>
<dbReference type="InterPro" id="IPR025695">
    <property type="entry name" value="DoxX-like"/>
</dbReference>
<feature type="transmembrane region" description="Helical" evidence="1">
    <location>
        <begin position="271"/>
        <end position="290"/>
    </location>
</feature>
<protein>
    <submittedName>
        <fullName evidence="2">DoxX-like family protein</fullName>
    </submittedName>
</protein>
<comment type="caution">
    <text evidence="2">The sequence shown here is derived from an EMBL/GenBank/DDBJ whole genome shotgun (WGS) entry which is preliminary data.</text>
</comment>
<evidence type="ECO:0000313" key="3">
    <source>
        <dbReference type="Proteomes" id="UP001596047"/>
    </source>
</evidence>